<reference evidence="2 3" key="1">
    <citation type="submission" date="2021-06" db="EMBL/GenBank/DDBJ databases">
        <title>Genome sequence of Babesia caballi.</title>
        <authorList>
            <person name="Yamagishi J."/>
            <person name="Kidaka T."/>
            <person name="Ochi A."/>
        </authorList>
    </citation>
    <scope>NUCLEOTIDE SEQUENCE [LARGE SCALE GENOMIC DNA]</scope>
    <source>
        <strain evidence="2">USDA-D6B2</strain>
    </source>
</reference>
<feature type="region of interest" description="Disordered" evidence="1">
    <location>
        <begin position="127"/>
        <end position="158"/>
    </location>
</feature>
<evidence type="ECO:0000313" key="3">
    <source>
        <dbReference type="Proteomes" id="UP001497744"/>
    </source>
</evidence>
<keyword evidence="3" id="KW-1185">Reference proteome</keyword>
<evidence type="ECO:0000256" key="1">
    <source>
        <dbReference type="SAM" id="MobiDB-lite"/>
    </source>
</evidence>
<protein>
    <submittedName>
        <fullName evidence="2">Uncharacterized protein</fullName>
    </submittedName>
</protein>
<feature type="region of interest" description="Disordered" evidence="1">
    <location>
        <begin position="1083"/>
        <end position="1104"/>
    </location>
</feature>
<feature type="region of interest" description="Disordered" evidence="1">
    <location>
        <begin position="1191"/>
        <end position="1243"/>
    </location>
</feature>
<dbReference type="Proteomes" id="UP001497744">
    <property type="component" value="Unassembled WGS sequence"/>
</dbReference>
<comment type="caution">
    <text evidence="2">The sequence shown here is derived from an EMBL/GenBank/DDBJ whole genome shotgun (WGS) entry which is preliminary data.</text>
</comment>
<dbReference type="RefSeq" id="XP_067717027.1">
    <property type="nucleotide sequence ID" value="XM_067860926.1"/>
</dbReference>
<accession>A0AAV4LY57</accession>
<proteinExistence type="predicted"/>
<feature type="region of interest" description="Disordered" evidence="1">
    <location>
        <begin position="1393"/>
        <end position="1418"/>
    </location>
</feature>
<gene>
    <name evidence="2" type="ORF">BcabD6B2_43930</name>
</gene>
<feature type="region of interest" description="Disordered" evidence="1">
    <location>
        <begin position="1142"/>
        <end position="1175"/>
    </location>
</feature>
<feature type="compositionally biased region" description="Polar residues" evidence="1">
    <location>
        <begin position="147"/>
        <end position="158"/>
    </location>
</feature>
<sequence>MLLSVGAPEVFQVRGSRRDAASRASAAAASQASDPHPCQDDALIAVRTSPCNQYLLVLAPRALHLYSNLGPNVHLGCLTLDDELHAKYGAFRGIALVPGGGSVCLLLGRRDKVLLCAYDATNVGLDPSNENDHSLSRRNSPPAGWSSPFSVRSAQNSPTKVAARVVPDPSARHKTNNHDTAVKHVRAVYEQLLAPQRLKLLAVLALPAPVHDVTFAQGQMYFWTADHPGVYVTLCPAGFTNYLRGRRHEEALAEIRLNLHGTNLVSNMTVSGTVALEHGLCYLAFRDALYTKVGAAAQDPAELFVLDSIVGHGVSSVDDWVARSCFSLGSGPRSPGREEFALNCIKADSLLDEIETCAEADKYTLEDVVQRVDVRQVLMAPGANCCLIVTGSGALFSLHVTRSHTSHVGQLLYRENVTHVAVTGTHLLAYVGRDLALAAWQDARFTELWRYGLDNVRSLAAHDQVFAAVYNHDGLVCLSTTGTVLLRRRSRVESDLPASSCFVARGLALVATRGPAFLKYRFYTAGHSQVRYSNPRNALIAFAGDVDLLFFHTRMLEGTGGVPSKGLSEDRNTHAYDNNGLIGDLDCTLYAVPLSFHDPPGARWPFTDVCPSPGGHHLLCATPAAVAMYDGSWDWFGADLGHIVGMGWLNDRICFVLASLPLQNLGACRSFSQDNQPNQPSQPVDLGDSHYTYCHFFSVADLSTPVETLPFKRRPLCCTVFGEALYVFDEARCLSGYRLMHAEGSYKFDLVLHLDFHNSLQGTIQELHCLGDGVFAVLDRTGGLYRLQHSGVTKLVDECSSITATTHSSQGTATVVLLCSIRFREQLVILTADRQVLFQAHLPPAALADHGVVAYLVNALDPDDHAQKIRVAKMPLPVDDVAGALLSPFHVDLLDALFCDPSGWDGEAAARSRARYAALPRDVQRRLLARQSRKHYVKEDIQRLERAFDCSIASVFEGMLRVGREAEASFMLLALQSVTDPVHVRNAYNLQLLRVIARDFALGRTRENAMSLFHALFRFHHLVDDVHGLDVRELVRLLLGECNFMAVYKLCQLLSIEPSSLIQSIRPQLAAMYVWGLCDPPARPAPGSPSTDSEVGDGEFSDIEDPDRLMLYEPGFGYSNMLEPATESPAHQDFDLFEPDFSVLETPDSTGLRGTSFGGPAADSPDYDASRQEPPYEDYQCAGTLEYATPREETPHHTSSDCSPNYEAAPRASPESGPRPAEPQPSNDTETPRNSTDGPPTPTVDVARLIIAVQMQLALLGRTEEARVRDVQIGARTDAWRTQGRANHNLAPYAGTTICSYFYDAFIAQGLFVPAAAIAIACRNFLAISQVMLMDEETSRIVRRVLEHDCPCACCEPNFRLGQLEQRATGRQVGQRNVDTALETEIVLPRVNVHPPPDDRRIQRPGQVGRRQDHDDVLRPRDPLHLHQKLSLDPATRVVVALAAGAAQGVDLVDENHAGRPLLGDLEQGLDELLALPLPLAHHVGGGDGQKGGRDLRGARLGQVGLARARGAVEQNAPPRLQRPLEDVRVVHREHHRLLQRLLRPLEPGDVRPLHVGALGVRQQLQLLRGRAAPRGGRAVRGPRRLAAPALPQQPLQRLRPLHVLPHLLDEVLPQDGVLLVLADHRPLVQRPQVALERLAVAPGVVIVDGLLRQCDGALLALFVVHGAASRPRGGALRPSALRSSAASALAGGAPARSR</sequence>
<feature type="compositionally biased region" description="Acidic residues" evidence="1">
    <location>
        <begin position="1094"/>
        <end position="1104"/>
    </location>
</feature>
<organism evidence="2 3">
    <name type="scientific">Babesia caballi</name>
    <dbReference type="NCBI Taxonomy" id="5871"/>
    <lineage>
        <taxon>Eukaryota</taxon>
        <taxon>Sar</taxon>
        <taxon>Alveolata</taxon>
        <taxon>Apicomplexa</taxon>
        <taxon>Aconoidasida</taxon>
        <taxon>Piroplasmida</taxon>
        <taxon>Babesiidae</taxon>
        <taxon>Babesia</taxon>
    </lineage>
</organism>
<feature type="compositionally biased region" description="Polar residues" evidence="1">
    <location>
        <begin position="1224"/>
        <end position="1238"/>
    </location>
</feature>
<name>A0AAV4LY57_BABCB</name>
<dbReference type="GeneID" id="94196439"/>
<dbReference type="EMBL" id="BPLF01000004">
    <property type="protein sequence ID" value="GIX64958.1"/>
    <property type="molecule type" value="Genomic_DNA"/>
</dbReference>
<evidence type="ECO:0000313" key="2">
    <source>
        <dbReference type="EMBL" id="GIX64958.1"/>
    </source>
</evidence>